<accession>A0A9Q1FNC4</accession>
<sequence length="121" mass="13177">MAIFPFSTGGYRCTCFILRKAELCEEAHCMCAVMSKISETLRRETAQPIEHCLMTGVTRIGGQGTILGSLRLQKSDRAQEEGPDPAGCDWVGVGSELTALGQDPELNLSDSLTPFTALYIY</sequence>
<proteinExistence type="predicted"/>
<evidence type="ECO:0000313" key="2">
    <source>
        <dbReference type="Proteomes" id="UP001152622"/>
    </source>
</evidence>
<reference evidence="1" key="1">
    <citation type="journal article" date="2023" name="Science">
        <title>Genome structures resolve the early diversification of teleost fishes.</title>
        <authorList>
            <person name="Parey E."/>
            <person name="Louis A."/>
            <person name="Montfort J."/>
            <person name="Bouchez O."/>
            <person name="Roques C."/>
            <person name="Iampietro C."/>
            <person name="Lluch J."/>
            <person name="Castinel A."/>
            <person name="Donnadieu C."/>
            <person name="Desvignes T."/>
            <person name="Floi Bucao C."/>
            <person name="Jouanno E."/>
            <person name="Wen M."/>
            <person name="Mejri S."/>
            <person name="Dirks R."/>
            <person name="Jansen H."/>
            <person name="Henkel C."/>
            <person name="Chen W.J."/>
            <person name="Zahm M."/>
            <person name="Cabau C."/>
            <person name="Klopp C."/>
            <person name="Thompson A.W."/>
            <person name="Robinson-Rechavi M."/>
            <person name="Braasch I."/>
            <person name="Lecointre G."/>
            <person name="Bobe J."/>
            <person name="Postlethwait J.H."/>
            <person name="Berthelot C."/>
            <person name="Roest Crollius H."/>
            <person name="Guiguen Y."/>
        </authorList>
    </citation>
    <scope>NUCLEOTIDE SEQUENCE</scope>
    <source>
        <strain evidence="1">WJC10195</strain>
    </source>
</reference>
<protein>
    <submittedName>
        <fullName evidence="1">Uncharacterized protein</fullName>
    </submittedName>
</protein>
<evidence type="ECO:0000313" key="1">
    <source>
        <dbReference type="EMBL" id="KAJ8363145.1"/>
    </source>
</evidence>
<organism evidence="1 2">
    <name type="scientific">Synaphobranchus kaupii</name>
    <name type="common">Kaup's arrowtooth eel</name>
    <dbReference type="NCBI Taxonomy" id="118154"/>
    <lineage>
        <taxon>Eukaryota</taxon>
        <taxon>Metazoa</taxon>
        <taxon>Chordata</taxon>
        <taxon>Craniata</taxon>
        <taxon>Vertebrata</taxon>
        <taxon>Euteleostomi</taxon>
        <taxon>Actinopterygii</taxon>
        <taxon>Neopterygii</taxon>
        <taxon>Teleostei</taxon>
        <taxon>Anguilliformes</taxon>
        <taxon>Synaphobranchidae</taxon>
        <taxon>Synaphobranchus</taxon>
    </lineage>
</organism>
<name>A0A9Q1FNC4_SYNKA</name>
<gene>
    <name evidence="1" type="ORF">SKAU_G00119760</name>
</gene>
<dbReference type="Proteomes" id="UP001152622">
    <property type="component" value="Chromosome 4"/>
</dbReference>
<keyword evidence="2" id="KW-1185">Reference proteome</keyword>
<comment type="caution">
    <text evidence="1">The sequence shown here is derived from an EMBL/GenBank/DDBJ whole genome shotgun (WGS) entry which is preliminary data.</text>
</comment>
<dbReference type="EMBL" id="JAINUF010000004">
    <property type="protein sequence ID" value="KAJ8363145.1"/>
    <property type="molecule type" value="Genomic_DNA"/>
</dbReference>
<dbReference type="AlphaFoldDB" id="A0A9Q1FNC4"/>